<evidence type="ECO:0000313" key="1">
    <source>
        <dbReference type="EMBL" id="MDJ1501333.1"/>
    </source>
</evidence>
<accession>A0AAE3UG74</accession>
<comment type="caution">
    <text evidence="1">The sequence shown here is derived from an EMBL/GenBank/DDBJ whole genome shotgun (WGS) entry which is preliminary data.</text>
</comment>
<dbReference type="PANTHER" id="PTHR37310">
    <property type="entry name" value="CYTOPLASMIC PROTEIN-RELATED"/>
    <property type="match status" value="1"/>
</dbReference>
<name>A0AAE3UG74_9BACT</name>
<organism evidence="1 2">
    <name type="scientific">Xanthocytophaga agilis</name>
    <dbReference type="NCBI Taxonomy" id="3048010"/>
    <lineage>
        <taxon>Bacteria</taxon>
        <taxon>Pseudomonadati</taxon>
        <taxon>Bacteroidota</taxon>
        <taxon>Cytophagia</taxon>
        <taxon>Cytophagales</taxon>
        <taxon>Rhodocytophagaceae</taxon>
        <taxon>Xanthocytophaga</taxon>
    </lineage>
</organism>
<dbReference type="PANTHER" id="PTHR37310:SF1">
    <property type="entry name" value="CYTOPLASMIC PROTEIN"/>
    <property type="match status" value="1"/>
</dbReference>
<proteinExistence type="predicted"/>
<dbReference type="Pfam" id="PF03860">
    <property type="entry name" value="Csp"/>
    <property type="match status" value="1"/>
</dbReference>
<gene>
    <name evidence="1" type="ORF">QNI22_11780</name>
</gene>
<dbReference type="RefSeq" id="WP_313996404.1">
    <property type="nucleotide sequence ID" value="NZ_JASJOU010000003.1"/>
</dbReference>
<sequence length="113" mass="12654">MAIQNLNTLVESLARCIHGCERCATGCLNEADTPLVRTCIATALDCADACSLTLKLISRESKHWNHLLQLCVHICKDCEKECGKHSLEYCRECAEICHYCAETCEQYMTVVVL</sequence>
<dbReference type="InterPro" id="IPR005560">
    <property type="entry name" value="Csp_YhjQ"/>
</dbReference>
<reference evidence="1" key="1">
    <citation type="submission" date="2023-05" db="EMBL/GenBank/DDBJ databases">
        <authorList>
            <person name="Zhang X."/>
        </authorList>
    </citation>
    <scope>NUCLEOTIDE SEQUENCE</scope>
    <source>
        <strain evidence="1">BD1B2-1</strain>
    </source>
</reference>
<dbReference type="EMBL" id="JASJOU010000003">
    <property type="protein sequence ID" value="MDJ1501333.1"/>
    <property type="molecule type" value="Genomic_DNA"/>
</dbReference>
<protein>
    <submittedName>
        <fullName evidence="1">Four-helix bundle copper-binding protein</fullName>
    </submittedName>
</protein>
<dbReference type="CDD" id="cd08026">
    <property type="entry name" value="DUF326"/>
    <property type="match status" value="1"/>
</dbReference>
<dbReference type="AlphaFoldDB" id="A0AAE3UG74"/>
<evidence type="ECO:0000313" key="2">
    <source>
        <dbReference type="Proteomes" id="UP001232063"/>
    </source>
</evidence>
<dbReference type="Proteomes" id="UP001232063">
    <property type="component" value="Unassembled WGS sequence"/>
</dbReference>
<keyword evidence="2" id="KW-1185">Reference proteome</keyword>
<dbReference type="Gene3D" id="1.20.1270.360">
    <property type="match status" value="1"/>
</dbReference>
<dbReference type="InterPro" id="IPR044543">
    <property type="entry name" value="YHJQ-like"/>
</dbReference>